<reference evidence="7" key="1">
    <citation type="submission" date="2011-04" db="EMBL/GenBank/DDBJ databases">
        <title>Genome sequence of Solibacillus silvestris StLB046.</title>
        <authorList>
            <person name="Morohoshi T."/>
            <person name="Someya N."/>
            <person name="Ikeda T."/>
        </authorList>
    </citation>
    <scope>NUCLEOTIDE SEQUENCE [LARGE SCALE GENOMIC DNA]</scope>
    <source>
        <strain evidence="7">StLB046</strain>
    </source>
</reference>
<dbReference type="STRING" id="1002809.SSIL_0612"/>
<accession>F2F9R5</accession>
<evidence type="ECO:0000256" key="3">
    <source>
        <dbReference type="ARBA" id="ARBA00022989"/>
    </source>
</evidence>
<dbReference type="HOGENOM" id="CLU_155713_0_0_9"/>
<name>F2F9R5_SOLSS</name>
<dbReference type="RefSeq" id="WP_014822688.1">
    <property type="nucleotide sequence ID" value="NC_018065.1"/>
</dbReference>
<reference evidence="6 7" key="2">
    <citation type="journal article" date="2012" name="J. Biosci. Bioeng.">
        <title>Complete genome sequence and characterization of the N-acylhomoserine lactone-degrading gene of the potato leaf-associated Solibacillus silvestris.</title>
        <authorList>
            <person name="Morohoshi T."/>
            <person name="Tominaga Y."/>
            <person name="Someya N."/>
            <person name="Ikeda T."/>
        </authorList>
    </citation>
    <scope>NUCLEOTIDE SEQUENCE [LARGE SCALE GENOMIC DNA]</scope>
    <source>
        <strain evidence="6 7">StLB046</strain>
    </source>
</reference>
<gene>
    <name evidence="6" type="ordered locus">SSIL_0612</name>
</gene>
<feature type="transmembrane region" description="Helical" evidence="5">
    <location>
        <begin position="42"/>
        <end position="62"/>
    </location>
</feature>
<keyword evidence="7" id="KW-1185">Reference proteome</keyword>
<sequence length="110" mass="12522">MDQSKGLSALSYLSFYFAPFILPVIIFIVTKDQAVKGHSKKAFISQLIPILLGILYMIYFFTSVLSWNNTLTVSVQDFFISSHFIGFILLVLITFILAIWNLVQAIKVLR</sequence>
<protein>
    <recommendedName>
        <fullName evidence="8">DUF4870 domain-containing protein</fullName>
    </recommendedName>
</protein>
<feature type="transmembrane region" description="Helical" evidence="5">
    <location>
        <begin position="12"/>
        <end position="30"/>
    </location>
</feature>
<evidence type="ECO:0008006" key="8">
    <source>
        <dbReference type="Google" id="ProtNLM"/>
    </source>
</evidence>
<evidence type="ECO:0000256" key="2">
    <source>
        <dbReference type="ARBA" id="ARBA00022692"/>
    </source>
</evidence>
<dbReference type="PATRIC" id="fig|1002809.3.peg.617"/>
<evidence type="ECO:0000313" key="7">
    <source>
        <dbReference type="Proteomes" id="UP000006691"/>
    </source>
</evidence>
<organism evidence="6 7">
    <name type="scientific">Solibacillus silvestris (strain StLB046)</name>
    <name type="common">Bacillus silvestris</name>
    <dbReference type="NCBI Taxonomy" id="1002809"/>
    <lineage>
        <taxon>Bacteria</taxon>
        <taxon>Bacillati</taxon>
        <taxon>Bacillota</taxon>
        <taxon>Bacilli</taxon>
        <taxon>Bacillales</taxon>
        <taxon>Caryophanaceae</taxon>
        <taxon>Solibacillus</taxon>
    </lineage>
</organism>
<dbReference type="EMBL" id="AP012157">
    <property type="protein sequence ID" value="BAK15035.1"/>
    <property type="molecule type" value="Genomic_DNA"/>
</dbReference>
<proteinExistence type="predicted"/>
<evidence type="ECO:0000256" key="4">
    <source>
        <dbReference type="ARBA" id="ARBA00023136"/>
    </source>
</evidence>
<evidence type="ECO:0000256" key="1">
    <source>
        <dbReference type="ARBA" id="ARBA00004141"/>
    </source>
</evidence>
<dbReference type="InterPro" id="IPR019109">
    <property type="entry name" value="MamF_MmsF"/>
</dbReference>
<evidence type="ECO:0000256" key="5">
    <source>
        <dbReference type="SAM" id="Phobius"/>
    </source>
</evidence>
<dbReference type="AlphaFoldDB" id="F2F9R5"/>
<dbReference type="KEGG" id="siv:SSIL_0612"/>
<dbReference type="Pfam" id="PF09685">
    <property type="entry name" value="MamF_MmsF"/>
    <property type="match status" value="1"/>
</dbReference>
<keyword evidence="3 5" id="KW-1133">Transmembrane helix</keyword>
<feature type="transmembrane region" description="Helical" evidence="5">
    <location>
        <begin position="82"/>
        <end position="103"/>
    </location>
</feature>
<comment type="subcellular location">
    <subcellularLocation>
        <location evidence="1">Membrane</location>
        <topology evidence="1">Multi-pass membrane protein</topology>
    </subcellularLocation>
</comment>
<dbReference type="eggNOG" id="ENOG5032VBI">
    <property type="taxonomic scope" value="Bacteria"/>
</dbReference>
<dbReference type="Proteomes" id="UP000006691">
    <property type="component" value="Chromosome"/>
</dbReference>
<keyword evidence="4 5" id="KW-0472">Membrane</keyword>
<keyword evidence="2 5" id="KW-0812">Transmembrane</keyword>
<evidence type="ECO:0000313" key="6">
    <source>
        <dbReference type="EMBL" id="BAK15035.1"/>
    </source>
</evidence>